<dbReference type="Pfam" id="PF12796">
    <property type="entry name" value="Ank_2"/>
    <property type="match status" value="1"/>
</dbReference>
<dbReference type="Gene3D" id="1.25.40.20">
    <property type="entry name" value="Ankyrin repeat-containing domain"/>
    <property type="match status" value="1"/>
</dbReference>
<dbReference type="PANTHER" id="PTHR14491:SF9">
    <property type="entry name" value="ANKYRIN REPEAT DOMAIN-CONTAINING PROTEIN SOWAHB-LIKE"/>
    <property type="match status" value="1"/>
</dbReference>
<dbReference type="InterPro" id="IPR002110">
    <property type="entry name" value="Ankyrin_rpt"/>
</dbReference>
<evidence type="ECO:0000256" key="1">
    <source>
        <dbReference type="ARBA" id="ARBA00022737"/>
    </source>
</evidence>
<reference evidence="6" key="2">
    <citation type="submission" date="2025-09" db="UniProtKB">
        <authorList>
            <consortium name="Ensembl"/>
        </authorList>
    </citation>
    <scope>IDENTIFICATION</scope>
</reference>
<dbReference type="STRING" id="94237.ENSMMOP00000019741"/>
<dbReference type="InterPro" id="IPR036770">
    <property type="entry name" value="Ankyrin_rpt-contain_sf"/>
</dbReference>
<dbReference type="PROSITE" id="PS50297">
    <property type="entry name" value="ANK_REP_REGION"/>
    <property type="match status" value="2"/>
</dbReference>
<feature type="repeat" description="ANK" evidence="4">
    <location>
        <begin position="163"/>
        <end position="195"/>
    </location>
</feature>
<feature type="compositionally biased region" description="Basic and acidic residues" evidence="5">
    <location>
        <begin position="57"/>
        <end position="71"/>
    </location>
</feature>
<reference evidence="6" key="1">
    <citation type="submission" date="2025-08" db="UniProtKB">
        <authorList>
            <consortium name="Ensembl"/>
        </authorList>
    </citation>
    <scope>IDENTIFICATION</scope>
</reference>
<evidence type="ECO:0000256" key="3">
    <source>
        <dbReference type="ARBA" id="ARBA00038122"/>
    </source>
</evidence>
<dbReference type="PANTHER" id="PTHR14491">
    <property type="entry name" value="SOSONDOWAH, ISOFORM G"/>
    <property type="match status" value="1"/>
</dbReference>
<dbReference type="OMA" id="CHYLNIK"/>
<protein>
    <submittedName>
        <fullName evidence="6">Uncharacterized protein</fullName>
    </submittedName>
</protein>
<comment type="similarity">
    <text evidence="3">Belongs to the SOWAH family.</text>
</comment>
<evidence type="ECO:0000256" key="5">
    <source>
        <dbReference type="SAM" id="MobiDB-lite"/>
    </source>
</evidence>
<sequence length="307" mass="33744">MCDVSEEALLEYFHSAGGIAARVQNADMLRTFKPFIGHADGEKYLVLKKKYRQMLQERHAKHAGSDGDGQRRPRAPAAAQWDATDASACPPQRREQRGEPRSCGRPDGAAEVNLKPACCSVPGASQQQHGLDPMEKEWIYSAAAARVPDLSQLLRQDPSLANKKVTALHWAAKHGSGDMAALVANAGADVNNKSGYTPLHIAALHGHQHIVDLLIGTYGAKANLRDYSGHLACHYLKIKEPESPEDDAFPVAQVTSARERNRNRKLASLFHSKKKWGSAEELAPIEEERTASHQLALPAFRPRKFSR</sequence>
<organism evidence="6 7">
    <name type="scientific">Mola mola</name>
    <name type="common">Ocean sunfish</name>
    <name type="synonym">Tetraodon mola</name>
    <dbReference type="NCBI Taxonomy" id="94237"/>
    <lineage>
        <taxon>Eukaryota</taxon>
        <taxon>Metazoa</taxon>
        <taxon>Chordata</taxon>
        <taxon>Craniata</taxon>
        <taxon>Vertebrata</taxon>
        <taxon>Euteleostomi</taxon>
        <taxon>Actinopterygii</taxon>
        <taxon>Neopterygii</taxon>
        <taxon>Teleostei</taxon>
        <taxon>Neoteleostei</taxon>
        <taxon>Acanthomorphata</taxon>
        <taxon>Eupercaria</taxon>
        <taxon>Tetraodontiformes</taxon>
        <taxon>Molidae</taxon>
        <taxon>Mola</taxon>
    </lineage>
</organism>
<keyword evidence="7" id="KW-1185">Reference proteome</keyword>
<evidence type="ECO:0000313" key="7">
    <source>
        <dbReference type="Proteomes" id="UP000261620"/>
    </source>
</evidence>
<dbReference type="SUPFAM" id="SSF48403">
    <property type="entry name" value="Ankyrin repeat"/>
    <property type="match status" value="1"/>
</dbReference>
<proteinExistence type="inferred from homology"/>
<dbReference type="AlphaFoldDB" id="A0A3Q3XBG9"/>
<keyword evidence="2 4" id="KW-0040">ANK repeat</keyword>
<name>A0A3Q3XBG9_MOLML</name>
<evidence type="ECO:0000256" key="2">
    <source>
        <dbReference type="ARBA" id="ARBA00023043"/>
    </source>
</evidence>
<keyword evidence="1" id="KW-0677">Repeat</keyword>
<dbReference type="SMART" id="SM00248">
    <property type="entry name" value="ANK"/>
    <property type="match status" value="2"/>
</dbReference>
<evidence type="ECO:0000256" key="4">
    <source>
        <dbReference type="PROSITE-ProRule" id="PRU00023"/>
    </source>
</evidence>
<dbReference type="PROSITE" id="PS50088">
    <property type="entry name" value="ANK_REPEAT"/>
    <property type="match status" value="2"/>
</dbReference>
<feature type="region of interest" description="Disordered" evidence="5">
    <location>
        <begin position="57"/>
        <end position="108"/>
    </location>
</feature>
<dbReference type="Ensembl" id="ENSMMOT00000020072.1">
    <property type="protein sequence ID" value="ENSMMOP00000019741.1"/>
    <property type="gene ID" value="ENSMMOG00000014980.1"/>
</dbReference>
<accession>A0A3Q3XBG9</accession>
<dbReference type="Proteomes" id="UP000261620">
    <property type="component" value="Unplaced"/>
</dbReference>
<feature type="compositionally biased region" description="Basic and acidic residues" evidence="5">
    <location>
        <begin position="92"/>
        <end position="104"/>
    </location>
</feature>
<feature type="compositionally biased region" description="Low complexity" evidence="5">
    <location>
        <begin position="75"/>
        <end position="91"/>
    </location>
</feature>
<feature type="repeat" description="ANK" evidence="4">
    <location>
        <begin position="194"/>
        <end position="227"/>
    </location>
</feature>
<evidence type="ECO:0000313" key="6">
    <source>
        <dbReference type="Ensembl" id="ENSMMOP00000019741.1"/>
    </source>
</evidence>